<evidence type="ECO:0000256" key="9">
    <source>
        <dbReference type="HAMAP-Rule" id="MF_03183"/>
    </source>
</evidence>
<evidence type="ECO:0000256" key="10">
    <source>
        <dbReference type="SAM" id="MobiDB-lite"/>
    </source>
</evidence>
<feature type="compositionally biased region" description="Basic residues" evidence="10">
    <location>
        <begin position="473"/>
        <end position="485"/>
    </location>
</feature>
<feature type="compositionally biased region" description="Low complexity" evidence="10">
    <location>
        <begin position="444"/>
        <end position="453"/>
    </location>
</feature>
<keyword evidence="6 9" id="KW-0456">Lyase</keyword>
<dbReference type="InterPro" id="IPR023170">
    <property type="entry name" value="HhH_base_excis_C"/>
</dbReference>
<dbReference type="SUPFAM" id="SSF53474">
    <property type="entry name" value="alpha/beta-Hydrolases"/>
    <property type="match status" value="1"/>
</dbReference>
<evidence type="ECO:0000256" key="4">
    <source>
        <dbReference type="ARBA" id="ARBA00022801"/>
    </source>
</evidence>
<comment type="catalytic activity">
    <reaction evidence="8 9">
        <text>2'-deoxyribonucleotide-(2'-deoxyribose 5'-phosphate)-2'-deoxyribonucleotide-DNA = a 3'-end 2'-deoxyribonucleotide-(2,3-dehydro-2,3-deoxyribose 5'-phosphate)-DNA + a 5'-end 5'-phospho-2'-deoxyribonucleoside-DNA + H(+)</text>
        <dbReference type="Rhea" id="RHEA:66592"/>
        <dbReference type="Rhea" id="RHEA-COMP:13180"/>
        <dbReference type="Rhea" id="RHEA-COMP:16897"/>
        <dbReference type="Rhea" id="RHEA-COMP:17067"/>
        <dbReference type="ChEBI" id="CHEBI:15378"/>
        <dbReference type="ChEBI" id="CHEBI:136412"/>
        <dbReference type="ChEBI" id="CHEBI:157695"/>
        <dbReference type="ChEBI" id="CHEBI:167181"/>
        <dbReference type="EC" id="4.2.99.18"/>
    </reaction>
</comment>
<evidence type="ECO:0000313" key="13">
    <source>
        <dbReference type="EMBL" id="RYO90682.1"/>
    </source>
</evidence>
<dbReference type="PROSITE" id="PS01155">
    <property type="entry name" value="ENDONUCLEASE_III_2"/>
    <property type="match status" value="1"/>
</dbReference>
<protein>
    <recommendedName>
        <fullName evidence="9">Endonuclease III homolog</fullName>
        <ecNumber evidence="9">3.2.2.-</ecNumber>
        <ecNumber evidence="9">4.2.99.18</ecNumber>
    </recommendedName>
    <alternativeName>
        <fullName evidence="9">Bifunctional DNA N-glycosylase/DNA-(apurinic or apyrimidinic site) lyase</fullName>
        <shortName evidence="9">DNA glycosylase/AP lyase</shortName>
    </alternativeName>
</protein>
<feature type="transmembrane region" description="Helical" evidence="11">
    <location>
        <begin position="269"/>
        <end position="292"/>
    </location>
</feature>
<dbReference type="Pfam" id="PF00730">
    <property type="entry name" value="HhH-GPD"/>
    <property type="match status" value="1"/>
</dbReference>
<dbReference type="Pfam" id="PF00633">
    <property type="entry name" value="HHH"/>
    <property type="match status" value="1"/>
</dbReference>
<dbReference type="EC" id="4.2.99.18" evidence="9"/>
<dbReference type="Gene3D" id="1.10.1670.10">
    <property type="entry name" value="Helix-hairpin-Helix base-excision DNA repair enzymes (C-terminal)"/>
    <property type="match status" value="1"/>
</dbReference>
<dbReference type="InterPro" id="IPR011257">
    <property type="entry name" value="DNA_glycosylase"/>
</dbReference>
<gene>
    <name evidence="9" type="primary">NTH1</name>
    <name evidence="13" type="ORF">DL762_002565</name>
</gene>
<dbReference type="EC" id="3.2.2.-" evidence="9"/>
<dbReference type="SMART" id="SM00478">
    <property type="entry name" value="ENDO3c"/>
    <property type="match status" value="1"/>
</dbReference>
<dbReference type="EMBL" id="QJNS01000052">
    <property type="protein sequence ID" value="RYO90682.1"/>
    <property type="molecule type" value="Genomic_DNA"/>
</dbReference>
<keyword evidence="11" id="KW-0472">Membrane</keyword>
<comment type="subcellular location">
    <subcellularLocation>
        <location evidence="9">Nucleus</location>
    </subcellularLocation>
    <subcellularLocation>
        <location evidence="9">Mitochondrion</location>
    </subcellularLocation>
</comment>
<keyword evidence="4 9" id="KW-0378">Hydrolase</keyword>
<dbReference type="Proteomes" id="UP000294003">
    <property type="component" value="Unassembled WGS sequence"/>
</dbReference>
<dbReference type="HAMAP" id="MF_03183">
    <property type="entry name" value="Endonuclease_III_Nth"/>
    <property type="match status" value="1"/>
</dbReference>
<dbReference type="InterPro" id="IPR003265">
    <property type="entry name" value="HhH-GPD_domain"/>
</dbReference>
<proteinExistence type="inferred from homology"/>
<keyword evidence="14" id="KW-1185">Reference proteome</keyword>
<comment type="similarity">
    <text evidence="1">Belongs to the putative lipase ROG1 family.</text>
</comment>
<name>A0ABY0HHB5_9PEZI</name>
<feature type="region of interest" description="Disordered" evidence="10">
    <location>
        <begin position="444"/>
        <end position="500"/>
    </location>
</feature>
<evidence type="ECO:0000256" key="3">
    <source>
        <dbReference type="ARBA" id="ARBA00022763"/>
    </source>
</evidence>
<evidence type="ECO:0000313" key="14">
    <source>
        <dbReference type="Proteomes" id="UP000294003"/>
    </source>
</evidence>
<dbReference type="Pfam" id="PF05057">
    <property type="entry name" value="DUF676"/>
    <property type="match status" value="1"/>
</dbReference>
<evidence type="ECO:0000256" key="5">
    <source>
        <dbReference type="ARBA" id="ARBA00023204"/>
    </source>
</evidence>
<keyword evidence="7 9" id="KW-0326">Glycosidase</keyword>
<dbReference type="InterPro" id="IPR007751">
    <property type="entry name" value="DUF676_lipase-like"/>
</dbReference>
<accession>A0ABY0HHB5</accession>
<dbReference type="PANTHER" id="PTHR43286:SF1">
    <property type="entry name" value="ENDONUCLEASE III-LIKE PROTEIN 1"/>
    <property type="match status" value="1"/>
</dbReference>
<comment type="similarity">
    <text evidence="2 9">Belongs to the Nth/MutY family.</text>
</comment>
<organism evidence="13 14">
    <name type="scientific">Monosporascus cannonballus</name>
    <dbReference type="NCBI Taxonomy" id="155416"/>
    <lineage>
        <taxon>Eukaryota</taxon>
        <taxon>Fungi</taxon>
        <taxon>Dikarya</taxon>
        <taxon>Ascomycota</taxon>
        <taxon>Pezizomycotina</taxon>
        <taxon>Sordariomycetes</taxon>
        <taxon>Xylariomycetidae</taxon>
        <taxon>Xylariales</taxon>
        <taxon>Xylariales incertae sedis</taxon>
        <taxon>Monosporascus</taxon>
    </lineage>
</organism>
<dbReference type="SUPFAM" id="SSF48150">
    <property type="entry name" value="DNA-glycosylase"/>
    <property type="match status" value="1"/>
</dbReference>
<keyword evidence="9" id="KW-0496">Mitochondrion</keyword>
<dbReference type="InterPro" id="IPR000445">
    <property type="entry name" value="HhH_motif"/>
</dbReference>
<feature type="domain" description="HhH-GPD" evidence="12">
    <location>
        <begin position="554"/>
        <end position="712"/>
    </location>
</feature>
<dbReference type="PANTHER" id="PTHR43286">
    <property type="entry name" value="ENDONUCLEASE III-LIKE PROTEIN 1"/>
    <property type="match status" value="1"/>
</dbReference>
<reference evidence="13 14" key="1">
    <citation type="submission" date="2018-06" db="EMBL/GenBank/DDBJ databases">
        <title>Complete Genomes of Monosporascus.</title>
        <authorList>
            <person name="Robinson A.J."/>
            <person name="Natvig D.O."/>
        </authorList>
    </citation>
    <scope>NUCLEOTIDE SEQUENCE [LARGE SCALE GENOMIC DNA]</scope>
    <source>
        <strain evidence="13 14">CBS 609.92</strain>
    </source>
</reference>
<keyword evidence="5 9" id="KW-0234">DNA repair</keyword>
<dbReference type="Gene3D" id="1.10.340.30">
    <property type="entry name" value="Hypothetical protein, domain 2"/>
    <property type="match status" value="1"/>
</dbReference>
<evidence type="ECO:0000256" key="7">
    <source>
        <dbReference type="ARBA" id="ARBA00023295"/>
    </source>
</evidence>
<dbReference type="CDD" id="cd00056">
    <property type="entry name" value="ENDO3c"/>
    <property type="match status" value="1"/>
</dbReference>
<keyword evidence="11" id="KW-1133">Transmembrane helix</keyword>
<dbReference type="InterPro" id="IPR004036">
    <property type="entry name" value="Endonuclease-III-like_CS2"/>
</dbReference>
<evidence type="ECO:0000256" key="8">
    <source>
        <dbReference type="ARBA" id="ARBA00044632"/>
    </source>
</evidence>
<comment type="caution">
    <text evidence="9">Lacks conserved residue(s) required for the propagation of feature annotation.</text>
</comment>
<keyword evidence="11" id="KW-0812">Transmembrane</keyword>
<comment type="function">
    <text evidence="9">Bifunctional DNA N-glycosylase with associated apurinic/apyrimidinic (AP) lyase function that catalyzes the first step in base excision repair (BER), the primary repair pathway for the repair of oxidative DNA damage. The DNA N-glycosylase activity releases the damaged DNA base from DNA by cleaving the N-glycosidic bond, leaving an AP site. The AP lyase activity cleaves the phosphodiester bond 3' to the AP site by a beta-elimination. Primarily recognizes and repairs oxidative base damage of pyrimidines.</text>
</comment>
<comment type="caution">
    <text evidence="13">The sequence shown here is derived from an EMBL/GenBank/DDBJ whole genome shotgun (WGS) entry which is preliminary data.</text>
</comment>
<dbReference type="Gene3D" id="3.40.50.1820">
    <property type="entry name" value="alpha/beta hydrolase"/>
    <property type="match status" value="1"/>
</dbReference>
<dbReference type="InterPro" id="IPR029058">
    <property type="entry name" value="AB_hydrolase_fold"/>
</dbReference>
<evidence type="ECO:0000256" key="2">
    <source>
        <dbReference type="ARBA" id="ARBA00008343"/>
    </source>
</evidence>
<sequence>MEFNGGSLEADHLCVLVHGLWGNPNHMRSIAKALRAAYPEERLYILVAERNKGSFTYDGIELGGERVCVEIEEELEKIRSRGGKVAKLSIVGYSLGGLVARYAVGLLHAKGVFDQVEPVNFTTFVTPHLGVRSPSRGWHNHVWNVLGARTLSMSGRQLFTIDNFRGTGRPLLAILADPDSIFMSGLKRFKRRTLYTNIVNDRSAVYYTTGISKTEPFTDMSKVKANYLEGYEDVILDPRNPVSPLVPKESTRLRLASATEMCLSLFKKWPLVVALVIFIPVGFAAFLVNALVQTFRSSRRIKLHEQGLAGIQVQNYRVPIWIKEIRGAVEDAYENLNSSQDQSYLRSSDDEGDYSDMDREETEILALERKQSHPSLPTLALAPYQFAMISALDNLGWRKYPVWIHKHMHSHAAIIVQDAIIDIDTAAATTSRKRKRITKVTTTALTTPTSVTKPEGRARTAKTEEEEVELRSPSRKHKQQRKPARKTVDPATGAARVSPPSDWEAVYAAVKAMRTAPEGVAANAAVDTMGCERLAAADASPRDRRFHTLVALMLSSQTKDTTNAVAMRRLQTELPAHEPGAPPGLNLENMLAVDPDVLNGLIWAVGFHNNKTRYLKQAAVILRDKWGGDIPDTIEGLVSLPGVGPKMAYLCLSAAWDRTEGIGVDVHVHRITNLWSWHSTKNPEETRAALESWLPRDRWREINWLLVGFGQTVCLPVGRRCGECELGLDGLCRAAERKKVVEGRKAREAKIEAKGDSDLVVKVKEEDEEAEKDVVVNEPR</sequence>
<feature type="compositionally biased region" description="Basic and acidic residues" evidence="10">
    <location>
        <begin position="454"/>
        <end position="463"/>
    </location>
</feature>
<dbReference type="InterPro" id="IPR030841">
    <property type="entry name" value="NTH1"/>
</dbReference>
<keyword evidence="3 9" id="KW-0227">DNA damage</keyword>
<evidence type="ECO:0000256" key="6">
    <source>
        <dbReference type="ARBA" id="ARBA00023239"/>
    </source>
</evidence>
<evidence type="ECO:0000256" key="11">
    <source>
        <dbReference type="SAM" id="Phobius"/>
    </source>
</evidence>
<keyword evidence="9" id="KW-0539">Nucleus</keyword>
<evidence type="ECO:0000259" key="12">
    <source>
        <dbReference type="SMART" id="SM00478"/>
    </source>
</evidence>
<evidence type="ECO:0000256" key="1">
    <source>
        <dbReference type="ARBA" id="ARBA00007920"/>
    </source>
</evidence>